<dbReference type="AlphaFoldDB" id="A0A4Q0NW90"/>
<organism evidence="3 4">
    <name type="scientific">Leeuwenhoekiella aestuarii</name>
    <dbReference type="NCBI Taxonomy" id="2249426"/>
    <lineage>
        <taxon>Bacteria</taxon>
        <taxon>Pseudomonadati</taxon>
        <taxon>Bacteroidota</taxon>
        <taxon>Flavobacteriia</taxon>
        <taxon>Flavobacteriales</taxon>
        <taxon>Flavobacteriaceae</taxon>
        <taxon>Leeuwenhoekiella</taxon>
    </lineage>
</organism>
<reference evidence="3 4" key="1">
    <citation type="submission" date="2018-07" db="EMBL/GenBank/DDBJ databases">
        <title>Leeuwenhoekiella genomics.</title>
        <authorList>
            <person name="Tahon G."/>
            <person name="Willems A."/>
        </authorList>
    </citation>
    <scope>NUCLEOTIDE SEQUENCE [LARGE SCALE GENOMIC DNA]</scope>
    <source>
        <strain evidence="3 4">R-50232</strain>
    </source>
</reference>
<accession>A0A4Q0NW90</accession>
<feature type="domain" description="DUF2264" evidence="2">
    <location>
        <begin position="56"/>
        <end position="408"/>
    </location>
</feature>
<dbReference type="PANTHER" id="PTHR35339">
    <property type="entry name" value="LINALOOL DEHYDRATASE_ISOMERASE DOMAIN-CONTAINING PROTEIN"/>
    <property type="match status" value="1"/>
</dbReference>
<dbReference type="PIRSF" id="PIRSF014753">
    <property type="entry name" value="UCP014753"/>
    <property type="match status" value="1"/>
</dbReference>
<proteinExistence type="predicted"/>
<gene>
    <name evidence="3" type="ORF">DSM04_103465</name>
</gene>
<dbReference type="InterPro" id="IPR049349">
    <property type="entry name" value="DUF2264_N"/>
</dbReference>
<dbReference type="Pfam" id="PF10022">
    <property type="entry name" value="DUF2264"/>
    <property type="match status" value="1"/>
</dbReference>
<protein>
    <recommendedName>
        <fullName evidence="2">DUF2264 domain-containing protein</fullName>
    </recommendedName>
</protein>
<keyword evidence="4" id="KW-1185">Reference proteome</keyword>
<dbReference type="PANTHER" id="PTHR35339:SF4">
    <property type="entry name" value="LINALOOL DEHYDRATASE_ISOMERASE DOMAIN-CONTAINING PROTEIN"/>
    <property type="match status" value="1"/>
</dbReference>
<evidence type="ECO:0000313" key="4">
    <source>
        <dbReference type="Proteomes" id="UP000289821"/>
    </source>
</evidence>
<keyword evidence="1" id="KW-0732">Signal</keyword>
<dbReference type="EMBL" id="QOVI01000003">
    <property type="protein sequence ID" value="RXG15576.1"/>
    <property type="molecule type" value="Genomic_DNA"/>
</dbReference>
<evidence type="ECO:0000259" key="2">
    <source>
        <dbReference type="Pfam" id="PF10022"/>
    </source>
</evidence>
<sequence>MILQKNSILSSLFIGLLSLSVLTAQEIKPAKKVDGEMPLFQVENPDFKTSPYTGMTKKHWEDAARYLLAGAFSYIDNLDDPMKFPKLPGKSYPHNIGRVPTEKLEGLVRTLFVAAPLLKKEPDLTLNGIKVAEYYQHQLPKLADPESEAYIKPRGNGGPSQNLVEYGALAISLFISPETLWDPLSQKDKDALAASMLSYGDGPTVPSNWKFFNIFVLSFFDAQGYEVNKPLLEEYLQKSLDHYRGQGWYNDNPAYDYYSMWAFQVYGPMWASVYGDTHYPEIAKAFKTNFQDLVYHYPYMFSEDGEMVMWGRSISYRIGAISPFPFTGTLQDDTINFGWLRRISSGTLLQFLQNRDFLLDRIPTLGFFGHFEPAVQVYSARGSVFWMGKAFLGLLVPDDNPFWTATENLGPWDTTFEKDKVYNKFQAASNILITDYPDIGAAEIRAWCHEKKADDWQGFRSSENYNKLSYNSAFPWQADGEDGEISMNYVFKNAKNEWEPWRLYTFKSYENGVYRRDAVLETNDKVTMQLADIPLPNGILRVDRQTSQVPVEMRFGHYALPKLEGKELKQSRHKVGDTEAYIIDNGEYQLALVPLQGWDKTEFVSAEGLNPVSEESKTINVSASFSPQAATNIYATLMLWKKSGETFTEAELMPVTLKNTSTGGEVTLADGSIKTIQF</sequence>
<evidence type="ECO:0000256" key="1">
    <source>
        <dbReference type="SAM" id="SignalP"/>
    </source>
</evidence>
<feature type="chain" id="PRO_5020271319" description="DUF2264 domain-containing protein" evidence="1">
    <location>
        <begin position="25"/>
        <end position="678"/>
    </location>
</feature>
<name>A0A4Q0NW90_9FLAO</name>
<comment type="caution">
    <text evidence="3">The sequence shown here is derived from an EMBL/GenBank/DDBJ whole genome shotgun (WGS) entry which is preliminary data.</text>
</comment>
<dbReference type="Proteomes" id="UP000289821">
    <property type="component" value="Unassembled WGS sequence"/>
</dbReference>
<dbReference type="InterPro" id="IPR016624">
    <property type="entry name" value="UCP014753"/>
</dbReference>
<feature type="signal peptide" evidence="1">
    <location>
        <begin position="1"/>
        <end position="24"/>
    </location>
</feature>
<evidence type="ECO:0000313" key="3">
    <source>
        <dbReference type="EMBL" id="RXG15576.1"/>
    </source>
</evidence>